<protein>
    <submittedName>
        <fullName evidence="2">Uncharacterized protein</fullName>
    </submittedName>
</protein>
<feature type="compositionally biased region" description="Basic and acidic residues" evidence="1">
    <location>
        <begin position="135"/>
        <end position="162"/>
    </location>
</feature>
<feature type="region of interest" description="Disordered" evidence="1">
    <location>
        <begin position="223"/>
        <end position="246"/>
    </location>
</feature>
<gene>
    <name evidence="2" type="ORF">UR88_C0002G0002</name>
</gene>
<dbReference type="EMBL" id="LBQW01000002">
    <property type="protein sequence ID" value="KKP85969.1"/>
    <property type="molecule type" value="Genomic_DNA"/>
</dbReference>
<accession>A0A0G0CVT5</accession>
<name>A0A0G0CVT5_9BACT</name>
<evidence type="ECO:0000313" key="3">
    <source>
        <dbReference type="Proteomes" id="UP000186383"/>
    </source>
</evidence>
<reference evidence="2 3" key="1">
    <citation type="journal article" date="2015" name="Nature">
        <title>rRNA introns, odd ribosomes, and small enigmatic genomes across a large radiation of phyla.</title>
        <authorList>
            <person name="Brown C.T."/>
            <person name="Hug L.A."/>
            <person name="Thomas B.C."/>
            <person name="Sharon I."/>
            <person name="Castelle C.J."/>
            <person name="Singh A."/>
            <person name="Wilkins M.J."/>
            <person name="Williams K.H."/>
            <person name="Banfield J.F."/>
        </authorList>
    </citation>
    <scope>NUCLEOTIDE SEQUENCE [LARGE SCALE GENOMIC DNA]</scope>
</reference>
<sequence length="246" mass="28016">MDTTVDLLQIKINKAREELSEESRRAIDAVDWKTIILGMRAEKGYSYTQLENLELETELLLCGLINPEDYPKEIEKRMGIPKANIDELVNEMNEKVFKKIREELVKNVERKKTPENRQPVSEPEKQSLETSSEIAHADEKPMEGREELLRKIEHPDLLKQKELPAGNPMEPKEQTPKASPVNIPKDTILGDIALGDKKETPSILTQKLSGSFQIPTVQTDHSLNNLSQNNIPNSTPKVDPYRETLD</sequence>
<proteinExistence type="predicted"/>
<evidence type="ECO:0000256" key="1">
    <source>
        <dbReference type="SAM" id="MobiDB-lite"/>
    </source>
</evidence>
<comment type="caution">
    <text evidence="2">The sequence shown here is derived from an EMBL/GenBank/DDBJ whole genome shotgun (WGS) entry which is preliminary data.</text>
</comment>
<dbReference type="AlphaFoldDB" id="A0A0G0CVT5"/>
<feature type="compositionally biased region" description="Polar residues" evidence="1">
    <location>
        <begin position="223"/>
        <end position="236"/>
    </location>
</feature>
<feature type="region of interest" description="Disordered" evidence="1">
    <location>
        <begin position="109"/>
        <end position="184"/>
    </location>
</feature>
<organism evidence="2 3">
    <name type="scientific">Candidatus Nomurabacteria bacterium GW2011_GWA1_35_8</name>
    <dbReference type="NCBI Taxonomy" id="1618727"/>
    <lineage>
        <taxon>Bacteria</taxon>
        <taxon>Candidatus Nomuraibacteriota</taxon>
    </lineage>
</organism>
<dbReference type="Proteomes" id="UP000186383">
    <property type="component" value="Unassembled WGS sequence"/>
</dbReference>
<evidence type="ECO:0000313" key="2">
    <source>
        <dbReference type="EMBL" id="KKP85969.1"/>
    </source>
</evidence>